<dbReference type="Proteomes" id="UP001146336">
    <property type="component" value="Unassembled WGS sequence"/>
</dbReference>
<dbReference type="PANTHER" id="PTHR12526">
    <property type="entry name" value="GLYCOSYLTRANSFERASE"/>
    <property type="match status" value="1"/>
</dbReference>
<dbReference type="EMBL" id="JAOZFC020000001">
    <property type="protein sequence ID" value="MDF9299128.1"/>
    <property type="molecule type" value="Genomic_DNA"/>
</dbReference>
<dbReference type="RefSeq" id="WP_199404738.1">
    <property type="nucleotide sequence ID" value="NZ_JAOZFC020000001.1"/>
</dbReference>
<protein>
    <submittedName>
        <fullName evidence="3">Glycosyltransferase</fullName>
        <ecNumber evidence="3">2.4.-.-</ecNumber>
    </submittedName>
</protein>
<dbReference type="Pfam" id="PF00534">
    <property type="entry name" value="Glycos_transf_1"/>
    <property type="match status" value="1"/>
</dbReference>
<organism evidence="3 4">
    <name type="scientific">Weissella fermenti</name>
    <dbReference type="NCBI Taxonomy" id="2987699"/>
    <lineage>
        <taxon>Bacteria</taxon>
        <taxon>Bacillati</taxon>
        <taxon>Bacillota</taxon>
        <taxon>Bacilli</taxon>
        <taxon>Lactobacillales</taxon>
        <taxon>Lactobacillaceae</taxon>
        <taxon>Weissella</taxon>
    </lineage>
</organism>
<comment type="caution">
    <text evidence="3">The sequence shown here is derived from an EMBL/GenBank/DDBJ whole genome shotgun (WGS) entry which is preliminary data.</text>
</comment>
<accession>A0ABT6D0Y7</accession>
<dbReference type="Gene3D" id="3.40.50.2000">
    <property type="entry name" value="Glycogen Phosphorylase B"/>
    <property type="match status" value="2"/>
</dbReference>
<gene>
    <name evidence="3" type="ORF">OIT47_002225</name>
</gene>
<evidence type="ECO:0000259" key="2">
    <source>
        <dbReference type="Pfam" id="PF13477"/>
    </source>
</evidence>
<evidence type="ECO:0000259" key="1">
    <source>
        <dbReference type="Pfam" id="PF00534"/>
    </source>
</evidence>
<keyword evidence="3" id="KW-0328">Glycosyltransferase</keyword>
<dbReference type="EC" id="2.4.-.-" evidence="3"/>
<dbReference type="SUPFAM" id="SSF53756">
    <property type="entry name" value="UDP-Glycosyltransferase/glycogen phosphorylase"/>
    <property type="match status" value="1"/>
</dbReference>
<keyword evidence="3" id="KW-0808">Transferase</keyword>
<dbReference type="PANTHER" id="PTHR12526:SF630">
    <property type="entry name" value="GLYCOSYLTRANSFERASE"/>
    <property type="match status" value="1"/>
</dbReference>
<sequence>MKEKVLLLAAKANMIQQFNMRNIKLLQKLGKEVHVATNFKDGGSIDQAGVNELVKELENMSVICHQIDFGRGFGSVAGNYIAVKQLLSILNKKEEWAFIHAHSPLGGVLGRIAGKLTGVKSIYTAHGFHFFVKGPLKNWLIFPVEWVFAKMTSRLVVVNQNDYKISKWLPVSKVTYLPSIGSDVTSKLNQDEHEKANKREIFRREMKFNDDDFVFLSVGELNDNKNHAIVVEALKRLPAQVKYIIAGIGENKSKLEEQIIKNGLTNRVKLLGYRSDLSTVYAGADAFVFPSKREGFGIGGFDALLSGLYVIGTKNTNMKDYIVSDDLGVLVNTSSEPAIVGAMAKVYNNRQSPNLSQWSGYLNQFDETNVDKIMNEVYIQELK</sequence>
<name>A0ABT6D0Y7_9LACO</name>
<proteinExistence type="predicted"/>
<dbReference type="InterPro" id="IPR028098">
    <property type="entry name" value="Glyco_trans_4-like_N"/>
</dbReference>
<feature type="domain" description="Glycosyl transferase family 1" evidence="1">
    <location>
        <begin position="199"/>
        <end position="353"/>
    </location>
</feature>
<dbReference type="InterPro" id="IPR001296">
    <property type="entry name" value="Glyco_trans_1"/>
</dbReference>
<reference evidence="3" key="1">
    <citation type="submission" date="2023-03" db="EMBL/GenBank/DDBJ databases">
        <title>Comparative genomics of Weissella fermenti BK2, and weissella type species.</title>
        <authorList>
            <person name="Lee J.K."/>
            <person name="Baek J.H."/>
            <person name="Kim J.M."/>
            <person name="Choi D.G."/>
            <person name="Jeon C.O."/>
        </authorList>
    </citation>
    <scope>NUCLEOTIDE SEQUENCE</scope>
    <source>
        <strain evidence="3">BK2</strain>
    </source>
</reference>
<dbReference type="Pfam" id="PF13477">
    <property type="entry name" value="Glyco_trans_4_2"/>
    <property type="match status" value="1"/>
</dbReference>
<keyword evidence="4" id="KW-1185">Reference proteome</keyword>
<evidence type="ECO:0000313" key="4">
    <source>
        <dbReference type="Proteomes" id="UP001146336"/>
    </source>
</evidence>
<dbReference type="GO" id="GO:0016757">
    <property type="term" value="F:glycosyltransferase activity"/>
    <property type="evidence" value="ECO:0007669"/>
    <property type="project" value="UniProtKB-KW"/>
</dbReference>
<evidence type="ECO:0000313" key="3">
    <source>
        <dbReference type="EMBL" id="MDF9299128.1"/>
    </source>
</evidence>
<feature type="domain" description="Glycosyltransferase subfamily 4-like N-terminal" evidence="2">
    <location>
        <begin position="4"/>
        <end position="152"/>
    </location>
</feature>